<proteinExistence type="predicted"/>
<dbReference type="AlphaFoldDB" id="A0AAD2FR58"/>
<sequence length="654" mass="72439">MIPTSRNATALRQIKKEGKVNLNLVSTRPRLNTQSRSKQKKKSPQIEPLDAWYRSRLTAHHDADKFVRKRHYDENWLIFGHVACTVFNGVPPHVCFLNGLLEGSEEAAAQPSTASARASTSTSDAAKRPARAGLLEESEEATQPSTALARASASTSDAAKRPARASPSVAGKKPPPQASSTLDYWKPSSPKRRRTAVAAKVPAPPTQPSTSAEAKRPPQAPSTESKESTLDYGEPSTAVAAKPPPPQPPPSTSAAAKLPPQAPSTESKESTYDYWKPSSPKRTRRPDNQEGQQSWATQLRMKKELQAILAVDESEEVREKFDEVLGTFDKKLLQPKGRRESARQFQNRTEKARSEYNQALKDQYGPVDHNVSEFLTKHNIQAPNPQKCDTTEIWKIRYEPPNADKTEPTFRLVLGSQTKSRIFVSNVTVAYVKHYLGKGFVEKCIAYGERCSSRGINQPSFFVPLGDSNLDVAPNHCLLKLHKNGDQMKMLPYVQGNNDCCLGFSLANALHYLNFHKESWKLYQQSHDLSELDATAQFKWLSAWVQVSVEGVAPLSVKESKEHFDGMVGVTKCLKSLAEQELVVFVPKVKDGTNTHAVACTHGLIFDSTQKYPMKLCRDSLSFIAGSAGFGGIWRSRLFTFSKALKGQVSKIQN</sequence>
<name>A0AAD2FR58_9STRA</name>
<organism evidence="2 3">
    <name type="scientific">Cylindrotheca closterium</name>
    <dbReference type="NCBI Taxonomy" id="2856"/>
    <lineage>
        <taxon>Eukaryota</taxon>
        <taxon>Sar</taxon>
        <taxon>Stramenopiles</taxon>
        <taxon>Ochrophyta</taxon>
        <taxon>Bacillariophyta</taxon>
        <taxon>Bacillariophyceae</taxon>
        <taxon>Bacillariophycidae</taxon>
        <taxon>Bacillariales</taxon>
        <taxon>Bacillariaceae</taxon>
        <taxon>Cylindrotheca</taxon>
    </lineage>
</organism>
<evidence type="ECO:0000313" key="2">
    <source>
        <dbReference type="EMBL" id="CAJ1950391.1"/>
    </source>
</evidence>
<keyword evidence="3" id="KW-1185">Reference proteome</keyword>
<feature type="compositionally biased region" description="Low complexity" evidence="1">
    <location>
        <begin position="111"/>
        <end position="124"/>
    </location>
</feature>
<reference evidence="2" key="1">
    <citation type="submission" date="2023-08" db="EMBL/GenBank/DDBJ databases">
        <authorList>
            <person name="Audoor S."/>
            <person name="Bilcke G."/>
        </authorList>
    </citation>
    <scope>NUCLEOTIDE SEQUENCE</scope>
</reference>
<feature type="region of interest" description="Disordered" evidence="1">
    <location>
        <begin position="28"/>
        <end position="47"/>
    </location>
</feature>
<comment type="caution">
    <text evidence="2">The sequence shown here is derived from an EMBL/GenBank/DDBJ whole genome shotgun (WGS) entry which is preliminary data.</text>
</comment>
<feature type="compositionally biased region" description="Low complexity" evidence="1">
    <location>
        <begin position="145"/>
        <end position="157"/>
    </location>
</feature>
<dbReference type="Proteomes" id="UP001295423">
    <property type="component" value="Unassembled WGS sequence"/>
</dbReference>
<evidence type="ECO:0000313" key="3">
    <source>
        <dbReference type="Proteomes" id="UP001295423"/>
    </source>
</evidence>
<feature type="region of interest" description="Disordered" evidence="1">
    <location>
        <begin position="111"/>
        <end position="295"/>
    </location>
</feature>
<evidence type="ECO:0000256" key="1">
    <source>
        <dbReference type="SAM" id="MobiDB-lite"/>
    </source>
</evidence>
<protein>
    <submittedName>
        <fullName evidence="2">Uncharacterized protein</fullName>
    </submittedName>
</protein>
<dbReference type="EMBL" id="CAKOGP040001765">
    <property type="protein sequence ID" value="CAJ1950391.1"/>
    <property type="molecule type" value="Genomic_DNA"/>
</dbReference>
<accession>A0AAD2FR58</accession>
<gene>
    <name evidence="2" type="ORF">CYCCA115_LOCUS12563</name>
</gene>
<feature type="compositionally biased region" description="Pro residues" evidence="1">
    <location>
        <begin position="242"/>
        <end position="251"/>
    </location>
</feature>